<gene>
    <name evidence="2" type="ORF">CAEBREN_05392</name>
</gene>
<accession>G0NNS3</accession>
<feature type="domain" description="F-box" evidence="1">
    <location>
        <begin position="1"/>
        <end position="51"/>
    </location>
</feature>
<dbReference type="InterPro" id="IPR012885">
    <property type="entry name" value="F-box_Sdz-33"/>
</dbReference>
<name>G0NNS3_CAEBE</name>
<evidence type="ECO:0000313" key="3">
    <source>
        <dbReference type="Proteomes" id="UP000008068"/>
    </source>
</evidence>
<dbReference type="InParanoid" id="G0NNS3"/>
<sequence length="259" mass="29960">MLPLLRLPGNAIIQTVRIMDMSEILGLSLASKRCKRIVINAKSRAEFFQVIIGSSITFAIKNSTMQMWLAFSFTDEEPSSAKRLRAPSSVRISTTNFANPIEMMMDPWDSSVPKNILIQNFETFIFGFHSEDLETMKLEDLLLMNSKYIDVQSLEISPKEFNKFLKLWIQGALPQLEYLSIVFPNTVEEDEVMNGINYQKNLSERIFSRHGDKEKYIITDGMDFYGRNGLKAIVQINYEDLKNYFEFFVIHDYCIVSQL</sequence>
<organism evidence="3">
    <name type="scientific">Caenorhabditis brenneri</name>
    <name type="common">Nematode worm</name>
    <dbReference type="NCBI Taxonomy" id="135651"/>
    <lineage>
        <taxon>Eukaryota</taxon>
        <taxon>Metazoa</taxon>
        <taxon>Ecdysozoa</taxon>
        <taxon>Nematoda</taxon>
        <taxon>Chromadorea</taxon>
        <taxon>Rhabditida</taxon>
        <taxon>Rhabditina</taxon>
        <taxon>Rhabditomorpha</taxon>
        <taxon>Rhabditoidea</taxon>
        <taxon>Rhabditidae</taxon>
        <taxon>Peloderinae</taxon>
        <taxon>Caenorhabditis</taxon>
    </lineage>
</organism>
<dbReference type="PANTHER" id="PTHR22899">
    <property type="entry name" value="CYCLIN-RELATED F-BOX FAMILY"/>
    <property type="match status" value="1"/>
</dbReference>
<keyword evidence="3" id="KW-1185">Reference proteome</keyword>
<dbReference type="EMBL" id="GL379916">
    <property type="protein sequence ID" value="EGT34955.1"/>
    <property type="molecule type" value="Genomic_DNA"/>
</dbReference>
<reference evidence="3" key="1">
    <citation type="submission" date="2011-07" db="EMBL/GenBank/DDBJ databases">
        <authorList>
            <consortium name="Caenorhabditis brenneri Sequencing and Analysis Consortium"/>
            <person name="Wilson R.K."/>
        </authorList>
    </citation>
    <scope>NUCLEOTIDE SEQUENCE [LARGE SCALE GENOMIC DNA]</scope>
    <source>
        <strain evidence="3">PB2801</strain>
    </source>
</reference>
<dbReference type="PROSITE" id="PS50181">
    <property type="entry name" value="FBOX"/>
    <property type="match status" value="1"/>
</dbReference>
<dbReference type="InterPro" id="IPR053222">
    <property type="entry name" value="Zygotic_Embryogenesis-Asso"/>
</dbReference>
<dbReference type="OrthoDB" id="5876939at2759"/>
<proteinExistence type="predicted"/>
<dbReference type="PANTHER" id="PTHR22899:SF0">
    <property type="entry name" value="F-BOX ASSOCIATED DOMAIN-CONTAINING PROTEIN-RELATED"/>
    <property type="match status" value="1"/>
</dbReference>
<evidence type="ECO:0000259" key="1">
    <source>
        <dbReference type="PROSITE" id="PS50181"/>
    </source>
</evidence>
<dbReference type="Pfam" id="PF07735">
    <property type="entry name" value="FBA_2"/>
    <property type="match status" value="1"/>
</dbReference>
<protein>
    <recommendedName>
        <fullName evidence="1">F-box domain-containing protein</fullName>
    </recommendedName>
</protein>
<dbReference type="InterPro" id="IPR001810">
    <property type="entry name" value="F-box_dom"/>
</dbReference>
<dbReference type="HOGENOM" id="CLU_028840_1_3_1"/>
<dbReference type="AlphaFoldDB" id="G0NNS3"/>
<dbReference type="FunCoup" id="G0NNS3">
    <property type="interactions" value="228"/>
</dbReference>
<dbReference type="Proteomes" id="UP000008068">
    <property type="component" value="Unassembled WGS sequence"/>
</dbReference>
<dbReference type="OMA" id="FENTRIQ"/>
<evidence type="ECO:0000313" key="2">
    <source>
        <dbReference type="EMBL" id="EGT34955.1"/>
    </source>
</evidence>